<proteinExistence type="inferred from homology"/>
<gene>
    <name evidence="10" type="ORF">DNTS_007253</name>
</gene>
<dbReference type="Gene3D" id="1.50.10.100">
    <property type="entry name" value="Chondroitin AC/alginate lyase"/>
    <property type="match status" value="1"/>
</dbReference>
<sequence>MLSVSDAAFQVHDSEAIGEENTSVSERMRTYTRGAPTVFFISVLWILATPALTEVDPSGGIPFLGGNYEGTHPMLYFGQAEVEELQRAAIGTHKALAQQIREAGEAILERPEDFLPPWNPAEFSARWNEVYGNNLGLLSMFCLLYPHRAGALDVAKEYMERMAVQPNWLVKDAPWDEVPIAHSLVGFATAYDFLFEYLSKGQQERFVQVIGNASRYMYEKSYHRGWGFQYLHNHQPTNCVALLTGSLEAYLWTKQALSIMEKSMVLLKDVTDGSLYEGVAYGTYTTRSLFQYMFLVQRHFDVGHFNHPWLHKHFAFLYRTVLPGFQRTVAIADSNYNWFYGPESQLVFLDRYVMRNGSGNWLAELIRQNRVLEGPGQAGKGQRWCTLHTEYDGSLKPTPPPDYGSPHLHYFEDWGVVTYGSAQPAGKNHTFLSFKSGKLGGRAIFDIVHQNKYKDWIKGWRNFNAGHEHPDQNSFTFAPNGVPFITEALYGPKYTLLNNAVMFRPAVSESCFAPWEGQVTEACNSKWLKYKHGQAADSHGRVEAAMERKGMVFIRGEAQAAYSPELKINSFQRNLLLLHPQLLLMVDHIQLHSGSQTCNMSAFFHNTDLPFQNTQLDGVHGALIRHGNETSKMFWLDDVGGSAKAVVGYRSYPRGYPYNGSNYVNMTMHLRYPISRVAYIFCGSGVEVKSFSVHGNSERLDVSLATEGETYKIYLLTEELSTKPLAMVVTGQKKVVFERTSMFSEETLEEVEEYVNVVEDNLQHVKPVFQQLERHTLSRVLNADTFHKTSERLLKSADKRKTPGSVFSKKQAKGKGIKRASSSDNLSDIFAQIEASEKKERQRTMKRVYEEVPEEGDADSRAFIDYSDLRKGRKVGFVKGRKFKEIHVESDDVLSSTSYIRLFLVLNIATFFALLAVLLTRLQRAQSLHTQRCLYCVLLMDSFILLGLYSSCSQTQC</sequence>
<accession>A0A553NRE9</accession>
<organism evidence="10 11">
    <name type="scientific">Danionella cerebrum</name>
    <dbReference type="NCBI Taxonomy" id="2873325"/>
    <lineage>
        <taxon>Eukaryota</taxon>
        <taxon>Metazoa</taxon>
        <taxon>Chordata</taxon>
        <taxon>Craniata</taxon>
        <taxon>Vertebrata</taxon>
        <taxon>Euteleostomi</taxon>
        <taxon>Actinopterygii</taxon>
        <taxon>Neopterygii</taxon>
        <taxon>Teleostei</taxon>
        <taxon>Ostariophysi</taxon>
        <taxon>Cypriniformes</taxon>
        <taxon>Danionidae</taxon>
        <taxon>Danioninae</taxon>
        <taxon>Danionella</taxon>
    </lineage>
</organism>
<dbReference type="InterPro" id="IPR052447">
    <property type="entry name" value="Dermatan-Sulfate_Isomerase"/>
</dbReference>
<keyword evidence="11" id="KW-1185">Reference proteome</keyword>
<evidence type="ECO:0000256" key="3">
    <source>
        <dbReference type="ARBA" id="ARBA00022692"/>
    </source>
</evidence>
<evidence type="ECO:0000256" key="6">
    <source>
        <dbReference type="ARBA" id="ARBA00023136"/>
    </source>
</evidence>
<protein>
    <recommendedName>
        <fullName evidence="12">Heparinase II N-terminal domain-containing protein</fullName>
    </recommendedName>
</protein>
<keyword evidence="3 9" id="KW-0812">Transmembrane</keyword>
<dbReference type="STRING" id="623744.A0A553NRE9"/>
<evidence type="ECO:0008006" key="12">
    <source>
        <dbReference type="Google" id="ProtNLM"/>
    </source>
</evidence>
<evidence type="ECO:0000256" key="4">
    <source>
        <dbReference type="ARBA" id="ARBA00022729"/>
    </source>
</evidence>
<keyword evidence="5 9" id="KW-1133">Transmembrane helix</keyword>
<evidence type="ECO:0000313" key="10">
    <source>
        <dbReference type="EMBL" id="TRY68004.1"/>
    </source>
</evidence>
<name>A0A553NRE9_9TELE</name>
<dbReference type="GO" id="GO:0016020">
    <property type="term" value="C:membrane"/>
    <property type="evidence" value="ECO:0007669"/>
    <property type="project" value="UniProtKB-SubCell"/>
</dbReference>
<evidence type="ECO:0000256" key="9">
    <source>
        <dbReference type="SAM" id="Phobius"/>
    </source>
</evidence>
<feature type="transmembrane region" description="Helical" evidence="9">
    <location>
        <begin position="899"/>
        <end position="920"/>
    </location>
</feature>
<dbReference type="PANTHER" id="PTHR15532">
    <property type="match status" value="1"/>
</dbReference>
<comment type="caution">
    <text evidence="10">The sequence shown here is derived from an EMBL/GenBank/DDBJ whole genome shotgun (WGS) entry which is preliminary data.</text>
</comment>
<keyword evidence="4" id="KW-0732">Signal</keyword>
<dbReference type="Gene3D" id="2.70.98.70">
    <property type="match status" value="1"/>
</dbReference>
<dbReference type="GO" id="GO:0047757">
    <property type="term" value="F:chondroitin-glucuronate 5-epimerase activity"/>
    <property type="evidence" value="ECO:0007669"/>
    <property type="project" value="TreeGrafter"/>
</dbReference>
<keyword evidence="6 9" id="KW-0472">Membrane</keyword>
<comment type="similarity">
    <text evidence="2">Belongs to the dermatan-sulfate isomerase family.</text>
</comment>
<dbReference type="OrthoDB" id="5946629at2759"/>
<evidence type="ECO:0000313" key="11">
    <source>
        <dbReference type="Proteomes" id="UP000316079"/>
    </source>
</evidence>
<evidence type="ECO:0000256" key="5">
    <source>
        <dbReference type="ARBA" id="ARBA00022989"/>
    </source>
</evidence>
<reference evidence="10 11" key="1">
    <citation type="journal article" date="2019" name="Sci. Data">
        <title>Hybrid genome assembly and annotation of Danionella translucida.</title>
        <authorList>
            <person name="Kadobianskyi M."/>
            <person name="Schulze L."/>
            <person name="Schuelke M."/>
            <person name="Judkewitz B."/>
        </authorList>
    </citation>
    <scope>NUCLEOTIDE SEQUENCE [LARGE SCALE GENOMIC DNA]</scope>
    <source>
        <strain evidence="10 11">Bolton</strain>
    </source>
</reference>
<evidence type="ECO:0000256" key="1">
    <source>
        <dbReference type="ARBA" id="ARBA00004141"/>
    </source>
</evidence>
<evidence type="ECO:0000256" key="7">
    <source>
        <dbReference type="ARBA" id="ARBA00023180"/>
    </source>
</evidence>
<keyword evidence="7" id="KW-0325">Glycoprotein</keyword>
<dbReference type="AlphaFoldDB" id="A0A553NRE9"/>
<dbReference type="Proteomes" id="UP000316079">
    <property type="component" value="Unassembled WGS sequence"/>
</dbReference>
<comment type="subcellular location">
    <subcellularLocation>
        <location evidence="1">Membrane</location>
        <topology evidence="1">Multi-pass membrane protein</topology>
    </subcellularLocation>
</comment>
<keyword evidence="8" id="KW-0413">Isomerase</keyword>
<dbReference type="EMBL" id="SRMA01026814">
    <property type="protein sequence ID" value="TRY68004.1"/>
    <property type="molecule type" value="Genomic_DNA"/>
</dbReference>
<dbReference type="PANTHER" id="PTHR15532:SF3">
    <property type="entry name" value="DERMATAN-SULFATE EPIMERASE"/>
    <property type="match status" value="1"/>
</dbReference>
<evidence type="ECO:0000256" key="2">
    <source>
        <dbReference type="ARBA" id="ARBA00006556"/>
    </source>
</evidence>
<feature type="transmembrane region" description="Helical" evidence="9">
    <location>
        <begin position="932"/>
        <end position="950"/>
    </location>
</feature>
<evidence type="ECO:0000256" key="8">
    <source>
        <dbReference type="ARBA" id="ARBA00023235"/>
    </source>
</evidence>
<dbReference type="InterPro" id="IPR008929">
    <property type="entry name" value="Chondroitin_lyas"/>
</dbReference>